<keyword evidence="3" id="KW-1185">Reference proteome</keyword>
<proteinExistence type="predicted"/>
<evidence type="ECO:0008006" key="4">
    <source>
        <dbReference type="Google" id="ProtNLM"/>
    </source>
</evidence>
<evidence type="ECO:0000313" key="3">
    <source>
        <dbReference type="Proteomes" id="UP000217265"/>
    </source>
</evidence>
<feature type="region of interest" description="Disordered" evidence="1">
    <location>
        <begin position="1"/>
        <end position="33"/>
    </location>
</feature>
<sequence>METPASAKTTSASNAAVAPASTQPAPPTLSPADAWTQLPASAFDAAAARHLLRRVTWSAQPDEVARAVADGLPTTLARLFPAEPVALAKPKLVERLEEDTPDFAKRLRDADPLQKRVLQKEARDRSQQAYQDMSIKWLQFSSAPAHAAQEKWTLFLSDIYVISFEKIKNAGHVFDHQAAIRRHAFGPAPALTKAISRTPAMIRYLDLQDSKRDAPNENFARELFELFVLGEGNYTEKDIKEAARAFTGYRQRLGEFSFVQRQHDPRPKTVFGKTAAFTGDDIIDLAYKQPAAGTWLPHELVRFYLTDDPLPPEYLPALGQWWSAQAFDLRALAHRFFGSQLFFSPSYRGNYIKSPVQFYLALTQDLQLDVAPLARQVLGSLRQMGQTLYNPPNVRGWVGGRQWINSATFGARRQLVQTLFNPINEANLNADEQVEIVAARADGKDRFVVDSEHLKAFAGLTAEQAASRFLDTFLPGTSAPAYRDEVTAFLKDGGSKQLTQRVRNAAIALLQSPEYQLC</sequence>
<dbReference type="EMBL" id="CP023344">
    <property type="protein sequence ID" value="ATC65461.1"/>
    <property type="molecule type" value="Genomic_DNA"/>
</dbReference>
<dbReference type="Proteomes" id="UP000217265">
    <property type="component" value="Chromosome"/>
</dbReference>
<dbReference type="KEGG" id="vbh:CMV30_16760"/>
<dbReference type="OrthoDB" id="9772295at2"/>
<feature type="compositionally biased region" description="Low complexity" evidence="1">
    <location>
        <begin position="1"/>
        <end position="18"/>
    </location>
</feature>
<organism evidence="2 3">
    <name type="scientific">Nibricoccus aquaticus</name>
    <dbReference type="NCBI Taxonomy" id="2576891"/>
    <lineage>
        <taxon>Bacteria</taxon>
        <taxon>Pseudomonadati</taxon>
        <taxon>Verrucomicrobiota</taxon>
        <taxon>Opitutia</taxon>
        <taxon>Opitutales</taxon>
        <taxon>Opitutaceae</taxon>
        <taxon>Nibricoccus</taxon>
    </lineage>
</organism>
<dbReference type="RefSeq" id="WP_096057090.1">
    <property type="nucleotide sequence ID" value="NZ_CP023344.1"/>
</dbReference>
<name>A0A290QLT5_9BACT</name>
<gene>
    <name evidence="2" type="ORF">CMV30_16760</name>
</gene>
<reference evidence="2 3" key="1">
    <citation type="submission" date="2017-09" db="EMBL/GenBank/DDBJ databases">
        <title>Complete genome sequence of Verrucomicrobial strain HZ-65, isolated from freshwater.</title>
        <authorList>
            <person name="Choi A."/>
        </authorList>
    </citation>
    <scope>NUCLEOTIDE SEQUENCE [LARGE SCALE GENOMIC DNA]</scope>
    <source>
        <strain evidence="2 3">HZ-65</strain>
    </source>
</reference>
<accession>A0A290QLT5</accession>
<protein>
    <recommendedName>
        <fullName evidence="4">DUF1800 domain-containing protein</fullName>
    </recommendedName>
</protein>
<evidence type="ECO:0000256" key="1">
    <source>
        <dbReference type="SAM" id="MobiDB-lite"/>
    </source>
</evidence>
<dbReference type="InterPro" id="IPR014917">
    <property type="entry name" value="DUF1800"/>
</dbReference>
<dbReference type="Pfam" id="PF08811">
    <property type="entry name" value="DUF1800"/>
    <property type="match status" value="1"/>
</dbReference>
<evidence type="ECO:0000313" key="2">
    <source>
        <dbReference type="EMBL" id="ATC65461.1"/>
    </source>
</evidence>
<dbReference type="AlphaFoldDB" id="A0A290QLT5"/>